<keyword evidence="7 12" id="KW-0067">ATP-binding</keyword>
<keyword evidence="16" id="KW-1185">Reference proteome</keyword>
<dbReference type="InterPro" id="IPR051138">
    <property type="entry name" value="PIM_Ser/Thr_kinase"/>
</dbReference>
<evidence type="ECO:0000256" key="2">
    <source>
        <dbReference type="ARBA" id="ARBA00012513"/>
    </source>
</evidence>
<evidence type="ECO:0000313" key="15">
    <source>
        <dbReference type="EMBL" id="CAF0763970.1"/>
    </source>
</evidence>
<dbReference type="PROSITE" id="PS00108">
    <property type="entry name" value="PROTEIN_KINASE_ST"/>
    <property type="match status" value="1"/>
</dbReference>
<feature type="domain" description="Protein kinase" evidence="14">
    <location>
        <begin position="95"/>
        <end position="371"/>
    </location>
</feature>
<keyword evidence="5" id="KW-0547">Nucleotide-binding</keyword>
<comment type="caution">
    <text evidence="15">The sequence shown here is derived from an EMBL/GenBank/DDBJ whole genome shotgun (WGS) entry which is preliminary data.</text>
</comment>
<evidence type="ECO:0000256" key="9">
    <source>
        <dbReference type="ARBA" id="ARBA00047899"/>
    </source>
</evidence>
<dbReference type="SUPFAM" id="SSF56112">
    <property type="entry name" value="Protein kinase-like (PK-like)"/>
    <property type="match status" value="1"/>
</dbReference>
<keyword evidence="4" id="KW-0808">Transferase</keyword>
<dbReference type="Proteomes" id="UP000663879">
    <property type="component" value="Unassembled WGS sequence"/>
</dbReference>
<dbReference type="EC" id="2.7.11.1" evidence="2"/>
<dbReference type="PANTHER" id="PTHR22984:SF29">
    <property type="entry name" value="SERINE_THREONINE-PROTEIN KINASE PIM-1"/>
    <property type="match status" value="1"/>
</dbReference>
<evidence type="ECO:0000256" key="12">
    <source>
        <dbReference type="PIRSR" id="PIRSR037993-2"/>
    </source>
</evidence>
<dbReference type="InterPro" id="IPR011009">
    <property type="entry name" value="Kinase-like_dom_sf"/>
</dbReference>
<dbReference type="GO" id="GO:0005737">
    <property type="term" value="C:cytoplasm"/>
    <property type="evidence" value="ECO:0007669"/>
    <property type="project" value="TreeGrafter"/>
</dbReference>
<evidence type="ECO:0000313" key="16">
    <source>
        <dbReference type="Proteomes" id="UP000663879"/>
    </source>
</evidence>
<organism evidence="15 16">
    <name type="scientific">Brachionus calyciflorus</name>
    <dbReference type="NCBI Taxonomy" id="104777"/>
    <lineage>
        <taxon>Eukaryota</taxon>
        <taxon>Metazoa</taxon>
        <taxon>Spiralia</taxon>
        <taxon>Gnathifera</taxon>
        <taxon>Rotifera</taxon>
        <taxon>Eurotatoria</taxon>
        <taxon>Monogononta</taxon>
        <taxon>Pseudotrocha</taxon>
        <taxon>Ploima</taxon>
        <taxon>Brachionidae</taxon>
        <taxon>Brachionus</taxon>
    </lineage>
</organism>
<reference evidence="15" key="1">
    <citation type="submission" date="2021-02" db="EMBL/GenBank/DDBJ databases">
        <authorList>
            <person name="Nowell W R."/>
        </authorList>
    </citation>
    <scope>NUCLEOTIDE SEQUENCE</scope>
    <source>
        <strain evidence="15">Ploen Becks lab</strain>
    </source>
</reference>
<feature type="binding site" evidence="12">
    <location>
        <position position="124"/>
    </location>
    <ligand>
        <name>ATP</name>
        <dbReference type="ChEBI" id="CHEBI:30616"/>
    </ligand>
</feature>
<gene>
    <name evidence="15" type="ORF">OXX778_LOCUS4585</name>
</gene>
<evidence type="ECO:0000256" key="8">
    <source>
        <dbReference type="ARBA" id="ARBA00022842"/>
    </source>
</evidence>
<evidence type="ECO:0000256" key="3">
    <source>
        <dbReference type="ARBA" id="ARBA00022527"/>
    </source>
</evidence>
<dbReference type="GO" id="GO:0005524">
    <property type="term" value="F:ATP binding"/>
    <property type="evidence" value="ECO:0007669"/>
    <property type="project" value="UniProtKB-KW"/>
</dbReference>
<dbReference type="PANTHER" id="PTHR22984">
    <property type="entry name" value="SERINE/THREONINE-PROTEIN KINASE PIM"/>
    <property type="match status" value="1"/>
</dbReference>
<protein>
    <recommendedName>
        <fullName evidence="2">non-specific serine/threonine protein kinase</fullName>
        <ecNumber evidence="2">2.7.11.1</ecNumber>
    </recommendedName>
</protein>
<feature type="active site" description="Proton acceptor" evidence="11">
    <location>
        <position position="223"/>
    </location>
</feature>
<feature type="region of interest" description="Disordered" evidence="13">
    <location>
        <begin position="1"/>
        <end position="53"/>
    </location>
</feature>
<feature type="compositionally biased region" description="Low complexity" evidence="13">
    <location>
        <begin position="33"/>
        <end position="53"/>
    </location>
</feature>
<dbReference type="EMBL" id="CAJNOC010000458">
    <property type="protein sequence ID" value="CAF0763970.1"/>
    <property type="molecule type" value="Genomic_DNA"/>
</dbReference>
<feature type="binding site" evidence="12">
    <location>
        <position position="177"/>
    </location>
    <ligand>
        <name>ATP</name>
        <dbReference type="ChEBI" id="CHEBI:30616"/>
    </ligand>
</feature>
<dbReference type="SMART" id="SM00220">
    <property type="entry name" value="S_TKc"/>
    <property type="match status" value="1"/>
</dbReference>
<evidence type="ECO:0000256" key="11">
    <source>
        <dbReference type="PIRSR" id="PIRSR037993-1"/>
    </source>
</evidence>
<sequence length="374" mass="43526">MKLNTQQSVELRPEYDSFEISDSDSENSETRCLSSSSLSSNSSSASSIQSSSSNNINDLNDEFIHLSTHHHHHHYQPEQNHTYSTITSLKCHSLYKVQQKIRSGGFGDVYQGTRKTDNMPIAIKIIKKDKINSWALDSQNRCIPMEIDLMYKVLNCKGCIKIYDFLERHDRFMIIMERPSNCMDLWDFIDNRGPLNQQLAKIFFKKIVNTVLEMKSNGVLHRDIKDENILVDLNTFEIKIIDFGAGTHYTENELNDFQGTRVYSPPEWIDKHSYKGDEATMWSLGVLLYNMIYGNIPFENDEEILNCKLDFSKYDLKKYSKFNSYHHCIKTKQSQSINTNFNDVNDLIKLCLTPNTKERIKLENVLEHKWLNSC</sequence>
<dbReference type="Gene3D" id="1.10.510.10">
    <property type="entry name" value="Transferase(Phosphotransferase) domain 1"/>
    <property type="match status" value="1"/>
</dbReference>
<evidence type="ECO:0000256" key="13">
    <source>
        <dbReference type="SAM" id="MobiDB-lite"/>
    </source>
</evidence>
<dbReference type="OrthoDB" id="193931at2759"/>
<name>A0A813Q9B3_9BILA</name>
<evidence type="ECO:0000259" key="14">
    <source>
        <dbReference type="PROSITE" id="PS50011"/>
    </source>
</evidence>
<dbReference type="GO" id="GO:0006915">
    <property type="term" value="P:apoptotic process"/>
    <property type="evidence" value="ECO:0007669"/>
    <property type="project" value="UniProtKB-KW"/>
</dbReference>
<comment type="catalytic activity">
    <reaction evidence="10">
        <text>L-seryl-[protein] + ATP = O-phospho-L-seryl-[protein] + ADP + H(+)</text>
        <dbReference type="Rhea" id="RHEA:17989"/>
        <dbReference type="Rhea" id="RHEA-COMP:9863"/>
        <dbReference type="Rhea" id="RHEA-COMP:11604"/>
        <dbReference type="ChEBI" id="CHEBI:15378"/>
        <dbReference type="ChEBI" id="CHEBI:29999"/>
        <dbReference type="ChEBI" id="CHEBI:30616"/>
        <dbReference type="ChEBI" id="CHEBI:83421"/>
        <dbReference type="ChEBI" id="CHEBI:456216"/>
        <dbReference type="EC" id="2.7.11.1"/>
    </reaction>
</comment>
<dbReference type="GO" id="GO:0043066">
    <property type="term" value="P:negative regulation of apoptotic process"/>
    <property type="evidence" value="ECO:0007669"/>
    <property type="project" value="InterPro"/>
</dbReference>
<keyword evidence="8" id="KW-0460">Magnesium</keyword>
<comment type="cofactor">
    <cofactor evidence="1">
        <name>Mg(2+)</name>
        <dbReference type="ChEBI" id="CHEBI:18420"/>
    </cofactor>
</comment>
<evidence type="ECO:0000256" key="5">
    <source>
        <dbReference type="ARBA" id="ARBA00022741"/>
    </source>
</evidence>
<feature type="binding site" evidence="12">
    <location>
        <position position="184"/>
    </location>
    <ligand>
        <name>ATP</name>
        <dbReference type="ChEBI" id="CHEBI:30616"/>
    </ligand>
</feature>
<feature type="compositionally biased region" description="Acidic residues" evidence="13">
    <location>
        <begin position="16"/>
        <end position="27"/>
    </location>
</feature>
<keyword evidence="3" id="KW-0723">Serine/threonine-protein kinase</keyword>
<dbReference type="GO" id="GO:0005634">
    <property type="term" value="C:nucleus"/>
    <property type="evidence" value="ECO:0007669"/>
    <property type="project" value="UniProtKB-SubCell"/>
</dbReference>
<dbReference type="PROSITE" id="PS50011">
    <property type="entry name" value="PROTEIN_KINASE_DOM"/>
    <property type="match status" value="1"/>
</dbReference>
<dbReference type="Gene3D" id="3.30.200.20">
    <property type="entry name" value="Phosphorylase Kinase, domain 1"/>
    <property type="match status" value="1"/>
</dbReference>
<comment type="catalytic activity">
    <reaction evidence="9">
        <text>L-threonyl-[protein] + ATP = O-phospho-L-threonyl-[protein] + ADP + H(+)</text>
        <dbReference type="Rhea" id="RHEA:46608"/>
        <dbReference type="Rhea" id="RHEA-COMP:11060"/>
        <dbReference type="Rhea" id="RHEA-COMP:11605"/>
        <dbReference type="ChEBI" id="CHEBI:15378"/>
        <dbReference type="ChEBI" id="CHEBI:30013"/>
        <dbReference type="ChEBI" id="CHEBI:30616"/>
        <dbReference type="ChEBI" id="CHEBI:61977"/>
        <dbReference type="ChEBI" id="CHEBI:456216"/>
        <dbReference type="EC" id="2.7.11.1"/>
    </reaction>
</comment>
<dbReference type="GO" id="GO:0004674">
    <property type="term" value="F:protein serine/threonine kinase activity"/>
    <property type="evidence" value="ECO:0007669"/>
    <property type="project" value="UniProtKB-KW"/>
</dbReference>
<dbReference type="InterPro" id="IPR000719">
    <property type="entry name" value="Prot_kinase_dom"/>
</dbReference>
<dbReference type="InterPro" id="IPR008271">
    <property type="entry name" value="Ser/Thr_kinase_AS"/>
</dbReference>
<dbReference type="AlphaFoldDB" id="A0A813Q9B3"/>
<evidence type="ECO:0000256" key="10">
    <source>
        <dbReference type="ARBA" id="ARBA00048679"/>
    </source>
</evidence>
<proteinExistence type="predicted"/>
<evidence type="ECO:0000256" key="6">
    <source>
        <dbReference type="ARBA" id="ARBA00022777"/>
    </source>
</evidence>
<evidence type="ECO:0000256" key="4">
    <source>
        <dbReference type="ARBA" id="ARBA00022679"/>
    </source>
</evidence>
<evidence type="ECO:0000256" key="7">
    <source>
        <dbReference type="ARBA" id="ARBA00022840"/>
    </source>
</evidence>
<evidence type="ECO:0000256" key="1">
    <source>
        <dbReference type="ARBA" id="ARBA00001946"/>
    </source>
</evidence>
<dbReference type="Pfam" id="PF00069">
    <property type="entry name" value="Pkinase"/>
    <property type="match status" value="1"/>
</dbReference>
<keyword evidence="6" id="KW-0418">Kinase</keyword>
<accession>A0A813Q9B3</accession>